<dbReference type="PRINTS" id="PR01438">
    <property type="entry name" value="UNVRSLSTRESS"/>
</dbReference>
<accession>A0A5E4UKL7</accession>
<comment type="subcellular location">
    <subcellularLocation>
        <location evidence="2">Cytoplasm</location>
    </subcellularLocation>
</comment>
<evidence type="ECO:0000259" key="3">
    <source>
        <dbReference type="Pfam" id="PF00582"/>
    </source>
</evidence>
<feature type="domain" description="UspA" evidence="3">
    <location>
        <begin position="1"/>
        <end position="144"/>
    </location>
</feature>
<dbReference type="InterPro" id="IPR006016">
    <property type="entry name" value="UspA"/>
</dbReference>
<protein>
    <recommendedName>
        <fullName evidence="2">Universal stress protein</fullName>
    </recommendedName>
</protein>
<dbReference type="PANTHER" id="PTHR46268:SF15">
    <property type="entry name" value="UNIVERSAL STRESS PROTEIN HP_0031"/>
    <property type="match status" value="1"/>
</dbReference>
<organism evidence="4 5">
    <name type="scientific">Pandoraea cepalis</name>
    <dbReference type="NCBI Taxonomy" id="2508294"/>
    <lineage>
        <taxon>Bacteria</taxon>
        <taxon>Pseudomonadati</taxon>
        <taxon>Pseudomonadota</taxon>
        <taxon>Betaproteobacteria</taxon>
        <taxon>Burkholderiales</taxon>
        <taxon>Burkholderiaceae</taxon>
        <taxon>Pandoraea</taxon>
    </lineage>
</organism>
<dbReference type="InterPro" id="IPR014729">
    <property type="entry name" value="Rossmann-like_a/b/a_fold"/>
</dbReference>
<dbReference type="EMBL" id="CABPRY010000003">
    <property type="protein sequence ID" value="VVD99618.1"/>
    <property type="molecule type" value="Genomic_DNA"/>
</dbReference>
<dbReference type="InterPro" id="IPR006015">
    <property type="entry name" value="Universal_stress_UspA"/>
</dbReference>
<proteinExistence type="inferred from homology"/>
<dbReference type="Pfam" id="PF00582">
    <property type="entry name" value="Usp"/>
    <property type="match status" value="1"/>
</dbReference>
<evidence type="ECO:0000256" key="1">
    <source>
        <dbReference type="ARBA" id="ARBA00008791"/>
    </source>
</evidence>
<dbReference type="Gene3D" id="3.40.50.620">
    <property type="entry name" value="HUPs"/>
    <property type="match status" value="1"/>
</dbReference>
<dbReference type="AlphaFoldDB" id="A0A5E4UKL7"/>
<evidence type="ECO:0000313" key="5">
    <source>
        <dbReference type="Proteomes" id="UP000396788"/>
    </source>
</evidence>
<evidence type="ECO:0000313" key="4">
    <source>
        <dbReference type="EMBL" id="VVD99618.1"/>
    </source>
</evidence>
<dbReference type="CDD" id="cd00293">
    <property type="entry name" value="USP-like"/>
    <property type="match status" value="1"/>
</dbReference>
<name>A0A5E4UKL7_9BURK</name>
<dbReference type="PANTHER" id="PTHR46268">
    <property type="entry name" value="STRESS RESPONSE PROTEIN NHAX"/>
    <property type="match status" value="1"/>
</dbReference>
<dbReference type="PIRSF" id="PIRSF006276">
    <property type="entry name" value="UspA"/>
    <property type="match status" value="1"/>
</dbReference>
<dbReference type="SUPFAM" id="SSF52402">
    <property type="entry name" value="Adenine nucleotide alpha hydrolases-like"/>
    <property type="match status" value="1"/>
</dbReference>
<evidence type="ECO:0000256" key="2">
    <source>
        <dbReference type="PIRNR" id="PIRNR006276"/>
    </source>
</evidence>
<dbReference type="Proteomes" id="UP000396788">
    <property type="component" value="Unassembled WGS sequence"/>
</dbReference>
<dbReference type="RefSeq" id="WP_150608192.1">
    <property type="nucleotide sequence ID" value="NZ_CABPRY010000003.1"/>
</dbReference>
<gene>
    <name evidence="4" type="ORF">PCE31107_02073</name>
</gene>
<keyword evidence="2" id="KW-0963">Cytoplasm</keyword>
<dbReference type="GO" id="GO:0005737">
    <property type="term" value="C:cytoplasm"/>
    <property type="evidence" value="ECO:0007669"/>
    <property type="project" value="UniProtKB-SubCell"/>
</dbReference>
<comment type="similarity">
    <text evidence="1 2">Belongs to the universal stress protein A family.</text>
</comment>
<sequence>MLKRILVAIDGSPTADKAFDYALALAKARNAHLHVVFVVDIPVAYVADADPFPFIEAMRLQGKAIRDAATQRLKGEGVDGDVEIRELLPLGGDVAHQINVAADEDQADVIVIGTHGRRGFQRLALGSVAENCARQAQRPVILVPPAAAEAGNAVS</sequence>
<reference evidence="4 5" key="1">
    <citation type="submission" date="2019-08" db="EMBL/GenBank/DDBJ databases">
        <authorList>
            <person name="Peeters C."/>
        </authorList>
    </citation>
    <scope>NUCLEOTIDE SEQUENCE [LARGE SCALE GENOMIC DNA]</scope>
    <source>
        <strain evidence="4 5">LMG 31107</strain>
    </source>
</reference>